<keyword evidence="1" id="KW-1133">Transmembrane helix</keyword>
<gene>
    <name evidence="2" type="ORF">HW532_05105</name>
</gene>
<dbReference type="InterPro" id="IPR009325">
    <property type="entry name" value="DUF983"/>
</dbReference>
<dbReference type="EMBL" id="CP058214">
    <property type="protein sequence ID" value="QPC42133.1"/>
    <property type="molecule type" value="Genomic_DNA"/>
</dbReference>
<keyword evidence="1" id="KW-0812">Transmembrane</keyword>
<organism evidence="2 3">
    <name type="scientific">Kaustia mangrovi</name>
    <dbReference type="NCBI Taxonomy" id="2593653"/>
    <lineage>
        <taxon>Bacteria</taxon>
        <taxon>Pseudomonadati</taxon>
        <taxon>Pseudomonadota</taxon>
        <taxon>Alphaproteobacteria</taxon>
        <taxon>Hyphomicrobiales</taxon>
        <taxon>Parvibaculaceae</taxon>
        <taxon>Kaustia</taxon>
    </lineage>
</organism>
<proteinExistence type="predicted"/>
<accession>A0A7S8HBF5</accession>
<protein>
    <submittedName>
        <fullName evidence="2">DUF983 domain-containing protein</fullName>
    </submittedName>
</protein>
<keyword evidence="3" id="KW-1185">Reference proteome</keyword>
<feature type="transmembrane region" description="Helical" evidence="1">
    <location>
        <begin position="57"/>
        <end position="77"/>
    </location>
</feature>
<dbReference type="Pfam" id="PF06170">
    <property type="entry name" value="DUF983"/>
    <property type="match status" value="1"/>
</dbReference>
<feature type="transmembrane region" description="Helical" evidence="1">
    <location>
        <begin position="83"/>
        <end position="102"/>
    </location>
</feature>
<dbReference type="Proteomes" id="UP000593594">
    <property type="component" value="Chromosome"/>
</dbReference>
<dbReference type="RefSeq" id="WP_213163365.1">
    <property type="nucleotide sequence ID" value="NZ_CP058214.1"/>
</dbReference>
<dbReference type="KEGG" id="kmn:HW532_05105"/>
<dbReference type="AlphaFoldDB" id="A0A7S8HBF5"/>
<evidence type="ECO:0000313" key="2">
    <source>
        <dbReference type="EMBL" id="QPC42133.1"/>
    </source>
</evidence>
<evidence type="ECO:0000256" key="1">
    <source>
        <dbReference type="SAM" id="Phobius"/>
    </source>
</evidence>
<keyword evidence="1" id="KW-0472">Membrane</keyword>
<sequence length="126" mass="13693">MSNEPYYPPLSPVSTGLRGCCPRCGRGRLFDGFLTTAKSCRSCGLDYSFFDSGDGPAVFIIIIVGFVVVALALVVEVAYQPPYWVHAALWLPLALILSLGLLRPAKGILLCQQYRTKAEEGRHSAS</sequence>
<reference evidence="2 3" key="1">
    <citation type="submission" date="2020-06" db="EMBL/GenBank/DDBJ databases">
        <title>Genome sequence of 2 isolates from Red Sea Mangroves.</title>
        <authorList>
            <person name="Sefrji F."/>
            <person name="Michoud G."/>
            <person name="Merlino G."/>
            <person name="Daffonchio D."/>
        </authorList>
    </citation>
    <scope>NUCLEOTIDE SEQUENCE [LARGE SCALE GENOMIC DNA]</scope>
    <source>
        <strain evidence="2 3">R1DC25</strain>
    </source>
</reference>
<name>A0A7S8HBF5_9HYPH</name>
<evidence type="ECO:0000313" key="3">
    <source>
        <dbReference type="Proteomes" id="UP000593594"/>
    </source>
</evidence>